<accession>A0A8J3LK33</accession>
<dbReference type="SUPFAM" id="SSF52540">
    <property type="entry name" value="P-loop containing nucleoside triphosphate hydrolases"/>
    <property type="match status" value="1"/>
</dbReference>
<dbReference type="Proteomes" id="UP000653674">
    <property type="component" value="Unassembled WGS sequence"/>
</dbReference>
<organism evidence="2 3">
    <name type="scientific">Planosporangium flavigriseum</name>
    <dbReference type="NCBI Taxonomy" id="373681"/>
    <lineage>
        <taxon>Bacteria</taxon>
        <taxon>Bacillati</taxon>
        <taxon>Actinomycetota</taxon>
        <taxon>Actinomycetes</taxon>
        <taxon>Micromonosporales</taxon>
        <taxon>Micromonosporaceae</taxon>
        <taxon>Planosporangium</taxon>
    </lineage>
</organism>
<evidence type="ECO:0008006" key="4">
    <source>
        <dbReference type="Google" id="ProtNLM"/>
    </source>
</evidence>
<evidence type="ECO:0000313" key="3">
    <source>
        <dbReference type="Proteomes" id="UP000653674"/>
    </source>
</evidence>
<dbReference type="RefSeq" id="WP_168075274.1">
    <property type="nucleotide sequence ID" value="NZ_BAAAQJ010000019.1"/>
</dbReference>
<name>A0A8J3LK33_9ACTN</name>
<keyword evidence="3" id="KW-1185">Reference proteome</keyword>
<sequence length="680" mass="74578">MTDAIPGEDELLSEIAADARVEPERARQILHDFGISLRPPMPAQRHITIRRLYVAGVKSGTHNGTDGPFKKDVNLDPGTWVIASRDKNSAGKTSMLWALVFALRGESDEMYERSESFRWFDYIRVDAEVSGVAVSIRLQVQNGRSYSATLLTAESIDQLLALDGREDAGPGVRVVDRAVGPGPVADLVGRFMMERLGLRPLETFAASKGAPTEDDGERDGAVQPHAWPSYFPMIALSSASDSFLFGKTAVGQLPTRLMQVFLDVPFVADTMAADASEQVSKQNTRHAERRARQDARARVERFGDLDGQLRDARAHLSRLRRSVPDLEPLRAAARAAGTAVVQAERRLSQVRALHEQARRARIDDERRHREASETAAARALFAALSPHACPRCETAIDGDRKRRENAEQVCAVCTTPLHLPEANEEDRQEVLKRLREQAAASRAAERRTSEAVAKAETTLADARQHEQQANAALDAAMRDTDVQTQISAAEYEVARLAGAVQILDELGEPEPVEDDDAQRVLAVAAKILKRVASTATTDLFAELNSEIVTVARELGVANLDSVRLDLSGKLNARKSGEEGTTPFKKFSPGERVRLRIAIIISLMTVGRRHGINSHPGLLLIDSPADVEIIPGDVKIMLERLLALGRDTEGLQLILTTGHDAVWDVFPRSQLIVGANDKHLF</sequence>
<dbReference type="EMBL" id="BONU01000014">
    <property type="protein sequence ID" value="GIG74097.1"/>
    <property type="molecule type" value="Genomic_DNA"/>
</dbReference>
<keyword evidence="1" id="KW-0175">Coiled coil</keyword>
<comment type="caution">
    <text evidence="2">The sequence shown here is derived from an EMBL/GenBank/DDBJ whole genome shotgun (WGS) entry which is preliminary data.</text>
</comment>
<evidence type="ECO:0000313" key="2">
    <source>
        <dbReference type="EMBL" id="GIG74097.1"/>
    </source>
</evidence>
<dbReference type="AlphaFoldDB" id="A0A8J3LK33"/>
<gene>
    <name evidence="2" type="ORF">Pfl04_25010</name>
</gene>
<feature type="coiled-coil region" evidence="1">
    <location>
        <begin position="452"/>
        <end position="479"/>
    </location>
</feature>
<dbReference type="Gene3D" id="3.40.50.300">
    <property type="entry name" value="P-loop containing nucleotide triphosphate hydrolases"/>
    <property type="match status" value="1"/>
</dbReference>
<reference evidence="2" key="1">
    <citation type="submission" date="2021-01" db="EMBL/GenBank/DDBJ databases">
        <title>Whole genome shotgun sequence of Planosporangium flavigriseum NBRC 105377.</title>
        <authorList>
            <person name="Komaki H."/>
            <person name="Tamura T."/>
        </authorList>
    </citation>
    <scope>NUCLEOTIDE SEQUENCE</scope>
    <source>
        <strain evidence="2">NBRC 105377</strain>
    </source>
</reference>
<protein>
    <recommendedName>
        <fullName evidence="4">AAA domain-containing protein</fullName>
    </recommendedName>
</protein>
<evidence type="ECO:0000256" key="1">
    <source>
        <dbReference type="SAM" id="Coils"/>
    </source>
</evidence>
<proteinExistence type="predicted"/>
<dbReference type="InterPro" id="IPR027417">
    <property type="entry name" value="P-loop_NTPase"/>
</dbReference>